<keyword evidence="2" id="KW-0496">Mitochondrion</keyword>
<dbReference type="PANTHER" id="PTHR28133">
    <property type="entry name" value="REQUIRED FOR RESPIRATORY GROWTH PROTEIN 7, MITOCHONDRIAL"/>
    <property type="match status" value="1"/>
</dbReference>
<dbReference type="AlphaFoldDB" id="A0A9P8C9U9"/>
<dbReference type="EMBL" id="MU251364">
    <property type="protein sequence ID" value="KAG9238842.1"/>
    <property type="molecule type" value="Genomic_DNA"/>
</dbReference>
<dbReference type="PANTHER" id="PTHR28133:SF1">
    <property type="entry name" value="REQUIRED FOR RESPIRATORY GROWTH PROTEIN 7, MITOCHONDRIAL"/>
    <property type="match status" value="1"/>
</dbReference>
<evidence type="ECO:0008006" key="5">
    <source>
        <dbReference type="Google" id="ProtNLM"/>
    </source>
</evidence>
<reference evidence="3" key="1">
    <citation type="journal article" date="2021" name="IMA Fungus">
        <title>Genomic characterization of three marine fungi, including Emericellopsis atlantica sp. nov. with signatures of a generalist lifestyle and marine biomass degradation.</title>
        <authorList>
            <person name="Hagestad O.C."/>
            <person name="Hou L."/>
            <person name="Andersen J.H."/>
            <person name="Hansen E.H."/>
            <person name="Altermark B."/>
            <person name="Li C."/>
            <person name="Kuhnert E."/>
            <person name="Cox R.J."/>
            <person name="Crous P.W."/>
            <person name="Spatafora J.W."/>
            <person name="Lail K."/>
            <person name="Amirebrahimi M."/>
            <person name="Lipzen A."/>
            <person name="Pangilinan J."/>
            <person name="Andreopoulos W."/>
            <person name="Hayes R.D."/>
            <person name="Ng V."/>
            <person name="Grigoriev I.V."/>
            <person name="Jackson S.A."/>
            <person name="Sutton T.D.S."/>
            <person name="Dobson A.D.W."/>
            <person name="Rama T."/>
        </authorList>
    </citation>
    <scope>NUCLEOTIDE SEQUENCE</scope>
    <source>
        <strain evidence="3">TRa018bII</strain>
    </source>
</reference>
<dbReference type="OrthoDB" id="20734at2759"/>
<evidence type="ECO:0000313" key="4">
    <source>
        <dbReference type="Proteomes" id="UP000824998"/>
    </source>
</evidence>
<name>A0A9P8C9U9_9HELO</name>
<comment type="caution">
    <text evidence="3">The sequence shown here is derived from an EMBL/GenBank/DDBJ whole genome shotgun (WGS) entry which is preliminary data.</text>
</comment>
<sequence>MLWTRASRWLTRPTRTQCSDAVRSSSTLSEELTYPESPSAHHNDLPSFLEYASRIELDKTSTTYVGTHYEYTVLHSLARLGLSLKRIGGKSDHGIDLLGTWCLPSQMETLKVLVQCKALARKAEPSLVRELEGAFVGAPTGWRGSGALAFLVTQKTATKGVREALGRSRWPMGFITCESDGKLLQMLWNRRAAERGLEGIGVEVKYEGGDYSEKEILLTWKGDII</sequence>
<evidence type="ECO:0000256" key="2">
    <source>
        <dbReference type="ARBA" id="ARBA00023128"/>
    </source>
</evidence>
<dbReference type="InterPro" id="IPR018828">
    <property type="entry name" value="RRG7"/>
</dbReference>
<evidence type="ECO:0000256" key="1">
    <source>
        <dbReference type="ARBA" id="ARBA00004173"/>
    </source>
</evidence>
<dbReference type="Pfam" id="PF10356">
    <property type="entry name" value="RRG7"/>
    <property type="match status" value="2"/>
</dbReference>
<dbReference type="Proteomes" id="UP000824998">
    <property type="component" value="Unassembled WGS sequence"/>
</dbReference>
<evidence type="ECO:0000313" key="3">
    <source>
        <dbReference type="EMBL" id="KAG9238842.1"/>
    </source>
</evidence>
<accession>A0A9P8C9U9</accession>
<comment type="subcellular location">
    <subcellularLocation>
        <location evidence="1">Mitochondrion</location>
    </subcellularLocation>
</comment>
<dbReference type="GO" id="GO:0005739">
    <property type="term" value="C:mitochondrion"/>
    <property type="evidence" value="ECO:0007669"/>
    <property type="project" value="UniProtKB-SubCell"/>
</dbReference>
<gene>
    <name evidence="3" type="ORF">BJ875DRAFT_285134</name>
</gene>
<keyword evidence="4" id="KW-1185">Reference proteome</keyword>
<proteinExistence type="predicted"/>
<organism evidence="3 4">
    <name type="scientific">Amylocarpus encephaloides</name>
    <dbReference type="NCBI Taxonomy" id="45428"/>
    <lineage>
        <taxon>Eukaryota</taxon>
        <taxon>Fungi</taxon>
        <taxon>Dikarya</taxon>
        <taxon>Ascomycota</taxon>
        <taxon>Pezizomycotina</taxon>
        <taxon>Leotiomycetes</taxon>
        <taxon>Helotiales</taxon>
        <taxon>Helotiales incertae sedis</taxon>
        <taxon>Amylocarpus</taxon>
    </lineage>
</organism>
<protein>
    <recommendedName>
        <fullName evidence="5">Required for respiratory growth protein 7, mitochondrial</fullName>
    </recommendedName>
</protein>